<dbReference type="KEGG" id="fox:FOXG_11095"/>
<dbReference type="AlphaFoldDB" id="A0A0J9WQM7"/>
<dbReference type="InterPro" id="IPR036047">
    <property type="entry name" value="F-box-like_dom_sf"/>
</dbReference>
<dbReference type="VEuPathDB" id="FungiDB:FOXG_11095"/>
<reference evidence="1" key="2">
    <citation type="journal article" date="2010" name="Nature">
        <title>Comparative genomics reveals mobile pathogenicity chromosomes in Fusarium.</title>
        <authorList>
            <person name="Ma L.J."/>
            <person name="van der Does H.C."/>
            <person name="Borkovich K.A."/>
            <person name="Coleman J.J."/>
            <person name="Daboussi M.J."/>
            <person name="Di Pietro A."/>
            <person name="Dufresne M."/>
            <person name="Freitag M."/>
            <person name="Grabherr M."/>
            <person name="Henrissat B."/>
            <person name="Houterman P.M."/>
            <person name="Kang S."/>
            <person name="Shim W.B."/>
            <person name="Woloshuk C."/>
            <person name="Xie X."/>
            <person name="Xu J.R."/>
            <person name="Antoniw J."/>
            <person name="Baker S.E."/>
            <person name="Bluhm B.H."/>
            <person name="Breakspear A."/>
            <person name="Brown D.W."/>
            <person name="Butchko R.A."/>
            <person name="Chapman S."/>
            <person name="Coulson R."/>
            <person name="Coutinho P.M."/>
            <person name="Danchin E.G."/>
            <person name="Diener A."/>
            <person name="Gale L.R."/>
            <person name="Gardiner D.M."/>
            <person name="Goff S."/>
            <person name="Hammond-Kosack K.E."/>
            <person name="Hilburn K."/>
            <person name="Hua-Van A."/>
            <person name="Jonkers W."/>
            <person name="Kazan K."/>
            <person name="Kodira C.D."/>
            <person name="Koehrsen M."/>
            <person name="Kumar L."/>
            <person name="Lee Y.H."/>
            <person name="Li L."/>
            <person name="Manners J.M."/>
            <person name="Miranda-Saavedra D."/>
            <person name="Mukherjee M."/>
            <person name="Park G."/>
            <person name="Park J."/>
            <person name="Park S.Y."/>
            <person name="Proctor R.H."/>
            <person name="Regev A."/>
            <person name="Ruiz-Roldan M.C."/>
            <person name="Sain D."/>
            <person name="Sakthikumar S."/>
            <person name="Sykes S."/>
            <person name="Schwartz D.C."/>
            <person name="Turgeon B.G."/>
            <person name="Wapinski I."/>
            <person name="Yoder O."/>
            <person name="Young S."/>
            <person name="Zeng Q."/>
            <person name="Zhou S."/>
            <person name="Galagan J."/>
            <person name="Cuomo C.A."/>
            <person name="Kistler H.C."/>
            <person name="Rep M."/>
        </authorList>
    </citation>
    <scope>NUCLEOTIDE SEQUENCE [LARGE SCALE GENOMIC DNA]</scope>
    <source>
        <strain evidence="1">4287</strain>
    </source>
</reference>
<name>A0A0J9WQM7_FUSO4</name>
<protein>
    <recommendedName>
        <fullName evidence="3">F-box domain-containing protein</fullName>
    </recommendedName>
</protein>
<dbReference type="SUPFAM" id="SSF81383">
    <property type="entry name" value="F-box domain"/>
    <property type="match status" value="1"/>
</dbReference>
<accession>A0A0J9WQM7</accession>
<dbReference type="GeneID" id="28952522"/>
<gene>
    <name evidence="1" type="ORF">FOXG_11095</name>
</gene>
<sequence length="464" mass="53941">MSSPSNNKNYQQQSALPNLPTEILLEILDKDYLEWKDYYNLRRTSSRLSHLAREPMYQGGDYCVFRMACFRGDLDTLAICAQHGAVPTQCSRKSLSDGPLGLIEPGYGLYRRNTEDDYQECWHWNIWGDGFHGPGDVVTLGFYEGNFSAERFIEVWQWLSDQGCELFTFMKLRSLVRMGFPCFSFALLSMLPTATDKAHHQGICDVIHFLYSKGLRIPHPDRRLWRRGTWPAYFPLARDNRPNMLQALLQTNCPPSILELYLRQVNDEGLVFDHSEAWDPYFKGLETISQLLSILFDDMFAPWIYKGDSTRSMSDDLQAKICLLTQHQGANAFELYMLRDILAALRKIDARKESQGGLDFERDGVWCWYELCMAVSYISDEDVRKRTVDLHFTSPGDVQMIHPYLSRRWFPPSELAHARRTVLEKRALESGQKTEDIELHGQRPSTRKWAQMPLDAWDYILNWP</sequence>
<proteinExistence type="predicted"/>
<evidence type="ECO:0000313" key="1">
    <source>
        <dbReference type="EMBL" id="KNB11052.1"/>
    </source>
</evidence>
<dbReference type="OrthoDB" id="4982047at2759"/>
<dbReference type="Proteomes" id="UP000009097">
    <property type="component" value="Unassembled WGS sequence"/>
</dbReference>
<dbReference type="RefSeq" id="XP_018249097.1">
    <property type="nucleotide sequence ID" value="XM_018390600.1"/>
</dbReference>
<dbReference type="EMBL" id="DS231709">
    <property type="protein sequence ID" value="KNB11052.1"/>
    <property type="molecule type" value="Genomic_DNA"/>
</dbReference>
<dbReference type="CDD" id="cd09917">
    <property type="entry name" value="F-box_SF"/>
    <property type="match status" value="1"/>
</dbReference>
<reference evidence="1" key="1">
    <citation type="submission" date="2007-04" db="EMBL/GenBank/DDBJ databases">
        <authorList>
            <consortium name="The Broad Institute Genome Sequencing Platform"/>
            <person name="Birren B."/>
            <person name="Lander E."/>
            <person name="Galagan J."/>
            <person name="Nusbaum C."/>
            <person name="Devon K."/>
            <person name="Ma L.-J."/>
            <person name="Jaffe D."/>
            <person name="Butler J."/>
            <person name="Alvarez P."/>
            <person name="Gnerre S."/>
            <person name="Grabherr M."/>
            <person name="Kleber M."/>
            <person name="Mauceli E."/>
            <person name="Brockman W."/>
            <person name="MacCallum I.A."/>
            <person name="Young S."/>
            <person name="LaButti K."/>
            <person name="DeCaprio D."/>
            <person name="Crawford M."/>
            <person name="Koehrsen M."/>
            <person name="Engels R."/>
            <person name="Montgomery P."/>
            <person name="Pearson M."/>
            <person name="Howarth C."/>
            <person name="Larson L."/>
            <person name="White J."/>
            <person name="O'Leary S."/>
            <person name="Kodira C."/>
            <person name="Zeng Q."/>
            <person name="Yandava C."/>
            <person name="Alvarado L."/>
            <person name="Kistler C."/>
            <person name="Shim W.-B."/>
            <person name="Kang S."/>
            <person name="Woloshuk C."/>
        </authorList>
    </citation>
    <scope>NUCLEOTIDE SEQUENCE</scope>
    <source>
        <strain evidence="1">4287</strain>
    </source>
</reference>
<evidence type="ECO:0000313" key="2">
    <source>
        <dbReference type="Proteomes" id="UP000009097"/>
    </source>
</evidence>
<evidence type="ECO:0008006" key="3">
    <source>
        <dbReference type="Google" id="ProtNLM"/>
    </source>
</evidence>
<organism evidence="1 2">
    <name type="scientific">Fusarium oxysporum f. sp. lycopersici (strain 4287 / CBS 123668 / FGSC 9935 / NRRL 34936)</name>
    <name type="common">Fusarium vascular wilt of tomato</name>
    <dbReference type="NCBI Taxonomy" id="426428"/>
    <lineage>
        <taxon>Eukaryota</taxon>
        <taxon>Fungi</taxon>
        <taxon>Dikarya</taxon>
        <taxon>Ascomycota</taxon>
        <taxon>Pezizomycotina</taxon>
        <taxon>Sordariomycetes</taxon>
        <taxon>Hypocreomycetidae</taxon>
        <taxon>Hypocreales</taxon>
        <taxon>Nectriaceae</taxon>
        <taxon>Fusarium</taxon>
        <taxon>Fusarium oxysporum species complex</taxon>
    </lineage>
</organism>